<dbReference type="GO" id="GO:0000162">
    <property type="term" value="P:L-tryptophan biosynthetic process"/>
    <property type="evidence" value="ECO:0007669"/>
    <property type="project" value="UniProtKB-UniRule"/>
</dbReference>
<dbReference type="CDD" id="cd00405">
    <property type="entry name" value="PRAI"/>
    <property type="match status" value="1"/>
</dbReference>
<name>A0A9D1RA79_9FIRM</name>
<comment type="similarity">
    <text evidence="9">Belongs to the TrpF family.</text>
</comment>
<comment type="pathway">
    <text evidence="2 9">Amino-acid biosynthesis; L-tryptophan biosynthesis; L-tryptophan from chorismate: step 3/5.</text>
</comment>
<evidence type="ECO:0000256" key="9">
    <source>
        <dbReference type="HAMAP-Rule" id="MF_00135"/>
    </source>
</evidence>
<evidence type="ECO:0000256" key="5">
    <source>
        <dbReference type="ARBA" id="ARBA00022605"/>
    </source>
</evidence>
<reference evidence="11" key="2">
    <citation type="submission" date="2021-04" db="EMBL/GenBank/DDBJ databases">
        <authorList>
            <person name="Gilroy R."/>
        </authorList>
    </citation>
    <scope>NUCLEOTIDE SEQUENCE</scope>
    <source>
        <strain evidence="11">ChiSxjej1B13-11762</strain>
    </source>
</reference>
<gene>
    <name evidence="9" type="primary">trpF</name>
    <name evidence="11" type="ORF">H9873_05900</name>
</gene>
<evidence type="ECO:0000259" key="10">
    <source>
        <dbReference type="Pfam" id="PF00697"/>
    </source>
</evidence>
<organism evidence="11 12">
    <name type="scientific">Candidatus Dorea gallistercoris</name>
    <dbReference type="NCBI Taxonomy" id="2838542"/>
    <lineage>
        <taxon>Bacteria</taxon>
        <taxon>Bacillati</taxon>
        <taxon>Bacillota</taxon>
        <taxon>Clostridia</taxon>
        <taxon>Lachnospirales</taxon>
        <taxon>Lachnospiraceae</taxon>
        <taxon>Dorea</taxon>
    </lineage>
</organism>
<dbReference type="Proteomes" id="UP000824263">
    <property type="component" value="Unassembled WGS sequence"/>
</dbReference>
<keyword evidence="6 9" id="KW-0822">Tryptophan biosynthesis</keyword>
<protein>
    <recommendedName>
        <fullName evidence="4 9">N-(5'-phosphoribosyl)anthranilate isomerase</fullName>
        <shortName evidence="9">PRAI</shortName>
        <ecNumber evidence="3 9">5.3.1.24</ecNumber>
    </recommendedName>
</protein>
<evidence type="ECO:0000256" key="8">
    <source>
        <dbReference type="ARBA" id="ARBA00023235"/>
    </source>
</evidence>
<keyword evidence="7 9" id="KW-0057">Aromatic amino acid biosynthesis</keyword>
<dbReference type="EC" id="5.3.1.24" evidence="3 9"/>
<evidence type="ECO:0000256" key="1">
    <source>
        <dbReference type="ARBA" id="ARBA00001164"/>
    </source>
</evidence>
<evidence type="ECO:0000256" key="2">
    <source>
        <dbReference type="ARBA" id="ARBA00004664"/>
    </source>
</evidence>
<dbReference type="PANTHER" id="PTHR42894">
    <property type="entry name" value="N-(5'-PHOSPHORIBOSYL)ANTHRANILATE ISOMERASE"/>
    <property type="match status" value="1"/>
</dbReference>
<evidence type="ECO:0000313" key="11">
    <source>
        <dbReference type="EMBL" id="HIW83837.1"/>
    </source>
</evidence>
<dbReference type="SUPFAM" id="SSF51366">
    <property type="entry name" value="Ribulose-phoshate binding barrel"/>
    <property type="match status" value="1"/>
</dbReference>
<dbReference type="PANTHER" id="PTHR42894:SF1">
    <property type="entry name" value="N-(5'-PHOSPHORIBOSYL)ANTHRANILATE ISOMERASE"/>
    <property type="match status" value="1"/>
</dbReference>
<dbReference type="InterPro" id="IPR011060">
    <property type="entry name" value="RibuloseP-bd_barrel"/>
</dbReference>
<reference evidence="11" key="1">
    <citation type="journal article" date="2021" name="PeerJ">
        <title>Extensive microbial diversity within the chicken gut microbiome revealed by metagenomics and culture.</title>
        <authorList>
            <person name="Gilroy R."/>
            <person name="Ravi A."/>
            <person name="Getino M."/>
            <person name="Pursley I."/>
            <person name="Horton D.L."/>
            <person name="Alikhan N.F."/>
            <person name="Baker D."/>
            <person name="Gharbi K."/>
            <person name="Hall N."/>
            <person name="Watson M."/>
            <person name="Adriaenssens E.M."/>
            <person name="Foster-Nyarko E."/>
            <person name="Jarju S."/>
            <person name="Secka A."/>
            <person name="Antonio M."/>
            <person name="Oren A."/>
            <person name="Chaudhuri R.R."/>
            <person name="La Ragione R."/>
            <person name="Hildebrand F."/>
            <person name="Pallen M.J."/>
        </authorList>
    </citation>
    <scope>NUCLEOTIDE SEQUENCE</scope>
    <source>
        <strain evidence="11">ChiSxjej1B13-11762</strain>
    </source>
</reference>
<evidence type="ECO:0000256" key="6">
    <source>
        <dbReference type="ARBA" id="ARBA00022822"/>
    </source>
</evidence>
<dbReference type="Gene3D" id="3.20.20.70">
    <property type="entry name" value="Aldolase class I"/>
    <property type="match status" value="1"/>
</dbReference>
<evidence type="ECO:0000313" key="12">
    <source>
        <dbReference type="Proteomes" id="UP000824263"/>
    </source>
</evidence>
<dbReference type="InterPro" id="IPR013785">
    <property type="entry name" value="Aldolase_TIM"/>
</dbReference>
<keyword evidence="8 9" id="KW-0413">Isomerase</keyword>
<comment type="caution">
    <text evidence="11">The sequence shown here is derived from an EMBL/GenBank/DDBJ whole genome shotgun (WGS) entry which is preliminary data.</text>
</comment>
<feature type="domain" description="N-(5'phosphoribosyl) anthranilate isomerase (PRAI)" evidence="10">
    <location>
        <begin position="4"/>
        <end position="102"/>
    </location>
</feature>
<comment type="catalytic activity">
    <reaction evidence="1 9">
        <text>N-(5-phospho-beta-D-ribosyl)anthranilate = 1-(2-carboxyphenylamino)-1-deoxy-D-ribulose 5-phosphate</text>
        <dbReference type="Rhea" id="RHEA:21540"/>
        <dbReference type="ChEBI" id="CHEBI:18277"/>
        <dbReference type="ChEBI" id="CHEBI:58613"/>
        <dbReference type="EC" id="5.3.1.24"/>
    </reaction>
</comment>
<evidence type="ECO:0000256" key="3">
    <source>
        <dbReference type="ARBA" id="ARBA00012572"/>
    </source>
</evidence>
<sequence>MTKIKICGLRRPEDIAYVNEAQPDYCGFVIDVPFSSRSISPEELSRLRESLDDSIHPVGVFVNAPPELVAGLLKEGVIRTAQLHGQEDERYLAAVRALCGSHRILPEMPETAPCICASPPGPAPVPELWKSFSILGEKDLMRAQESSADMVLLDHGRGGTGRSFDWNLLDDLPPDTFSRPYILAGGLSPANIPEVIRRYRPWAIDLSSSVETDGHKDLSKIKAAMAAVRSVEL</sequence>
<evidence type="ECO:0000256" key="7">
    <source>
        <dbReference type="ARBA" id="ARBA00023141"/>
    </source>
</evidence>
<dbReference type="Pfam" id="PF00697">
    <property type="entry name" value="PRAI"/>
    <property type="match status" value="2"/>
</dbReference>
<dbReference type="GO" id="GO:0004640">
    <property type="term" value="F:phosphoribosylanthranilate isomerase activity"/>
    <property type="evidence" value="ECO:0007669"/>
    <property type="project" value="UniProtKB-UniRule"/>
</dbReference>
<keyword evidence="5 9" id="KW-0028">Amino-acid biosynthesis</keyword>
<dbReference type="EMBL" id="DXGF01000108">
    <property type="protein sequence ID" value="HIW83837.1"/>
    <property type="molecule type" value="Genomic_DNA"/>
</dbReference>
<dbReference type="HAMAP" id="MF_00135">
    <property type="entry name" value="PRAI"/>
    <property type="match status" value="1"/>
</dbReference>
<dbReference type="InterPro" id="IPR001240">
    <property type="entry name" value="PRAI_dom"/>
</dbReference>
<evidence type="ECO:0000256" key="4">
    <source>
        <dbReference type="ARBA" id="ARBA00022272"/>
    </source>
</evidence>
<dbReference type="InterPro" id="IPR044643">
    <property type="entry name" value="TrpF_fam"/>
</dbReference>
<accession>A0A9D1RA79</accession>
<proteinExistence type="inferred from homology"/>
<feature type="domain" description="N-(5'phosphoribosyl) anthranilate isomerase (PRAI)" evidence="10">
    <location>
        <begin position="133"/>
        <end position="224"/>
    </location>
</feature>
<dbReference type="AlphaFoldDB" id="A0A9D1RA79"/>